<dbReference type="Pfam" id="PF13679">
    <property type="entry name" value="Methyltransf_32"/>
    <property type="match status" value="1"/>
</dbReference>
<dbReference type="InterPro" id="IPR025714">
    <property type="entry name" value="Methyltranfer_dom"/>
</dbReference>
<keyword evidence="4" id="KW-1185">Reference proteome</keyword>
<proteinExistence type="predicted"/>
<dbReference type="CDD" id="cd02440">
    <property type="entry name" value="AdoMet_MTases"/>
    <property type="match status" value="1"/>
</dbReference>
<dbReference type="EMBL" id="BDSP01000111">
    <property type="protein sequence ID" value="GAX16914.1"/>
    <property type="molecule type" value="Genomic_DNA"/>
</dbReference>
<dbReference type="GO" id="GO:0005737">
    <property type="term" value="C:cytoplasm"/>
    <property type="evidence" value="ECO:0007669"/>
    <property type="project" value="TreeGrafter"/>
</dbReference>
<dbReference type="Proteomes" id="UP000198406">
    <property type="component" value="Unassembled WGS sequence"/>
</dbReference>
<dbReference type="PANTHER" id="PTHR13369">
    <property type="match status" value="1"/>
</dbReference>
<dbReference type="Gene3D" id="3.40.50.150">
    <property type="entry name" value="Vaccinia Virus protein VP39"/>
    <property type="match status" value="1"/>
</dbReference>
<accession>A0A1Z5JSB1</accession>
<evidence type="ECO:0000313" key="4">
    <source>
        <dbReference type="Proteomes" id="UP000198406"/>
    </source>
</evidence>
<sequence length="475" mass="52851">MPETVTVGLHGVQLKRFEQVVAKLLTHITPRYSQLPSPPHPLQEWKGTGKQGQIEDPVRAQRKQNQIRSLMRCILSLIPEEVLSIETTTKEEEKTYTIVDFGGGSGHLSIPLALTLPQCRIICVDLSAPALTLLYEKAKEFCTAGSVPEGVTTATINSKELQATCISNLFTFHGPVQAFDFHLDMAVALHLCGEATDVALRVAAERQASAMVLSPCCVGKLAGDGGNPYVFQASGQNHSTISYPQSSKFCQLILGTAASANKYNRKVKTSEYSNPAETTNGVVSDRSDWDALAKSADYSSMPETRTPRNAARRTAKALLETDRSLFLQEAFQYETCLTRMDPWEASPKNDIILAWRRASRYSSYHPAKMPADVLCEQDILQTMNHLLSTSNEKDRVQCDTVDWTKEEEDEIRQKIIEFLESQSGSSGVLLFPTRMGGRKRKLIHFVAEQMHLAHWSHGKKEAEKTVAVSRVRQRI</sequence>
<dbReference type="InterPro" id="IPR029063">
    <property type="entry name" value="SAM-dependent_MTases_sf"/>
</dbReference>
<dbReference type="Gene3D" id="3.30.1370.50">
    <property type="entry name" value="R3H-like domain"/>
    <property type="match status" value="1"/>
</dbReference>
<dbReference type="SUPFAM" id="SSF53335">
    <property type="entry name" value="S-adenosyl-L-methionine-dependent methyltransferases"/>
    <property type="match status" value="1"/>
</dbReference>
<dbReference type="InterPro" id="IPR036867">
    <property type="entry name" value="R3H_dom_sf"/>
</dbReference>
<feature type="domain" description="R3H" evidence="2">
    <location>
        <begin position="405"/>
        <end position="471"/>
    </location>
</feature>
<evidence type="ECO:0000259" key="2">
    <source>
        <dbReference type="PROSITE" id="PS51061"/>
    </source>
</evidence>
<dbReference type="InterPro" id="IPR001374">
    <property type="entry name" value="R3H_dom"/>
</dbReference>
<dbReference type="CDD" id="cd02325">
    <property type="entry name" value="R3H"/>
    <property type="match status" value="1"/>
</dbReference>
<reference evidence="3 4" key="1">
    <citation type="journal article" date="2015" name="Plant Cell">
        <title>Oil accumulation by the oleaginous diatom Fistulifera solaris as revealed by the genome and transcriptome.</title>
        <authorList>
            <person name="Tanaka T."/>
            <person name="Maeda Y."/>
            <person name="Veluchamy A."/>
            <person name="Tanaka M."/>
            <person name="Abida H."/>
            <person name="Marechal E."/>
            <person name="Bowler C."/>
            <person name="Muto M."/>
            <person name="Sunaga Y."/>
            <person name="Tanaka M."/>
            <person name="Yoshino T."/>
            <person name="Taniguchi T."/>
            <person name="Fukuda Y."/>
            <person name="Nemoto M."/>
            <person name="Matsumoto M."/>
            <person name="Wong P.S."/>
            <person name="Aburatani S."/>
            <person name="Fujibuchi W."/>
        </authorList>
    </citation>
    <scope>NUCLEOTIDE SEQUENCE [LARGE SCALE GENOMIC DNA]</scope>
    <source>
        <strain evidence="3 4">JPCC DA0580</strain>
    </source>
</reference>
<dbReference type="Pfam" id="PF01424">
    <property type="entry name" value="R3H"/>
    <property type="match status" value="1"/>
</dbReference>
<dbReference type="OrthoDB" id="206598at2759"/>
<dbReference type="GO" id="GO:0003676">
    <property type="term" value="F:nucleic acid binding"/>
    <property type="evidence" value="ECO:0007669"/>
    <property type="project" value="UniProtKB-UniRule"/>
</dbReference>
<dbReference type="PANTHER" id="PTHR13369:SF0">
    <property type="entry name" value="GLUTATHIONE S-TRANSFERASE C-TERMINAL DOMAIN-CONTAINING PROTEIN"/>
    <property type="match status" value="1"/>
</dbReference>
<evidence type="ECO:0000313" key="3">
    <source>
        <dbReference type="EMBL" id="GAX16914.1"/>
    </source>
</evidence>
<dbReference type="AlphaFoldDB" id="A0A1Z5JSB1"/>
<comment type="caution">
    <text evidence="3">The sequence shown here is derived from an EMBL/GenBank/DDBJ whole genome shotgun (WGS) entry which is preliminary data.</text>
</comment>
<name>A0A1Z5JSB1_FISSO</name>
<protein>
    <recommendedName>
        <fullName evidence="2">R3H domain-containing protein</fullName>
    </recommendedName>
</protein>
<evidence type="ECO:0000256" key="1">
    <source>
        <dbReference type="SAM" id="MobiDB-lite"/>
    </source>
</evidence>
<gene>
    <name evidence="3" type="ORF">FisN_5Hh291</name>
</gene>
<feature type="region of interest" description="Disordered" evidence="1">
    <location>
        <begin position="32"/>
        <end position="59"/>
    </location>
</feature>
<dbReference type="SUPFAM" id="SSF82708">
    <property type="entry name" value="R3H domain"/>
    <property type="match status" value="1"/>
</dbReference>
<dbReference type="InParanoid" id="A0A1Z5JSB1"/>
<dbReference type="PROSITE" id="PS51061">
    <property type="entry name" value="R3H"/>
    <property type="match status" value="1"/>
</dbReference>
<organism evidence="3 4">
    <name type="scientific">Fistulifera solaris</name>
    <name type="common">Oleaginous diatom</name>
    <dbReference type="NCBI Taxonomy" id="1519565"/>
    <lineage>
        <taxon>Eukaryota</taxon>
        <taxon>Sar</taxon>
        <taxon>Stramenopiles</taxon>
        <taxon>Ochrophyta</taxon>
        <taxon>Bacillariophyta</taxon>
        <taxon>Bacillariophyceae</taxon>
        <taxon>Bacillariophycidae</taxon>
        <taxon>Naviculales</taxon>
        <taxon>Naviculaceae</taxon>
        <taxon>Fistulifera</taxon>
    </lineage>
</organism>